<dbReference type="Proteomes" id="UP001321804">
    <property type="component" value="Chromosome"/>
</dbReference>
<dbReference type="KEGG" id="xak:KIMC2_00660"/>
<gene>
    <name evidence="4" type="ORF">KIMC2_00660</name>
</gene>
<feature type="domain" description="Sigma factor regulator N-terminal" evidence="3">
    <location>
        <begin position="9"/>
        <end position="97"/>
    </location>
</feature>
<keyword evidence="1" id="KW-0812">Transmembrane</keyword>
<accession>A0AAU9DJC5</accession>
<organism evidence="4 5">
    <name type="scientific">Xylocopilactobacillus apis</name>
    <dbReference type="NCBI Taxonomy" id="2932183"/>
    <lineage>
        <taxon>Bacteria</taxon>
        <taxon>Bacillati</taxon>
        <taxon>Bacillota</taxon>
        <taxon>Bacilli</taxon>
        <taxon>Lactobacillales</taxon>
        <taxon>Lactobacillaceae</taxon>
        <taxon>Xylocopilactobacillus</taxon>
    </lineage>
</organism>
<evidence type="ECO:0000259" key="2">
    <source>
        <dbReference type="Pfam" id="PF13791"/>
    </source>
</evidence>
<dbReference type="InterPro" id="IPR029101">
    <property type="entry name" value="Sigma_reg_N"/>
</dbReference>
<keyword evidence="1" id="KW-0472">Membrane</keyword>
<protein>
    <recommendedName>
        <fullName evidence="6">Anti-sigma factor</fullName>
    </recommendedName>
</protein>
<keyword evidence="5" id="KW-1185">Reference proteome</keyword>
<dbReference type="InterPro" id="IPR025672">
    <property type="entry name" value="Sigma_reg_C_dom"/>
</dbReference>
<evidence type="ECO:0000259" key="3">
    <source>
        <dbReference type="Pfam" id="PF13800"/>
    </source>
</evidence>
<reference evidence="4 5" key="1">
    <citation type="journal article" date="2023" name="Microbiol. Spectr.">
        <title>Symbiosis of Carpenter Bees with Uncharacterized Lactic Acid Bacteria Showing NAD Auxotrophy.</title>
        <authorList>
            <person name="Kawasaki S."/>
            <person name="Ozawa K."/>
            <person name="Mori T."/>
            <person name="Yamamoto A."/>
            <person name="Ito M."/>
            <person name="Ohkuma M."/>
            <person name="Sakamoto M."/>
            <person name="Matsutani M."/>
        </authorList>
    </citation>
    <scope>NUCLEOTIDE SEQUENCE [LARGE SCALE GENOMIC DNA]</scope>
    <source>
        <strain evidence="4 5">KimC2</strain>
    </source>
</reference>
<dbReference type="Pfam" id="PF13791">
    <property type="entry name" value="Sigma_reg_C"/>
    <property type="match status" value="1"/>
</dbReference>
<dbReference type="EMBL" id="AP026801">
    <property type="protein sequence ID" value="BDR55504.1"/>
    <property type="molecule type" value="Genomic_DNA"/>
</dbReference>
<dbReference type="Pfam" id="PF13800">
    <property type="entry name" value="Sigma_reg_N"/>
    <property type="match status" value="1"/>
</dbReference>
<dbReference type="RefSeq" id="WP_317696872.1">
    <property type="nucleotide sequence ID" value="NZ_AP026801.1"/>
</dbReference>
<sequence length="314" mass="36211">MNEEQKFERLARKVKVKRWLAMIGLSIVTALAVLLITYQVMKGLVRNQSSHLFEEMSIQSQIMSPNIEISDQLLADDTNLKGKIVSHRYKKIDGYRVPWSNFEGRYGLFRRRILDDSTTDSDSMNGEQVFDRVTQNKIPTFYNRKYVKSSNSFTQTKVNEISKLNQMKGYVAELAITFKKPMTYDEIKKLFPKNLRTEWYWIGMSGTGAGSNQSDQYIGFQADNGVLKSDYYKWFCKYLLEAPASLLGKHSNFNGSKFAKDYAKKYPKLSDAKFEGVIITGKSENFKQIENADWIENSSIGVTIKTVPYIKPEY</sequence>
<evidence type="ECO:0000256" key="1">
    <source>
        <dbReference type="SAM" id="Phobius"/>
    </source>
</evidence>
<evidence type="ECO:0008006" key="6">
    <source>
        <dbReference type="Google" id="ProtNLM"/>
    </source>
</evidence>
<feature type="transmembrane region" description="Helical" evidence="1">
    <location>
        <begin position="20"/>
        <end position="41"/>
    </location>
</feature>
<evidence type="ECO:0000313" key="4">
    <source>
        <dbReference type="EMBL" id="BDR55504.1"/>
    </source>
</evidence>
<name>A0AAU9DJC5_9LACO</name>
<dbReference type="AlphaFoldDB" id="A0AAU9DJC5"/>
<evidence type="ECO:0000313" key="5">
    <source>
        <dbReference type="Proteomes" id="UP001321804"/>
    </source>
</evidence>
<feature type="domain" description="Sigma factor regulator C-terminal" evidence="2">
    <location>
        <begin position="164"/>
        <end position="302"/>
    </location>
</feature>
<keyword evidence="1" id="KW-1133">Transmembrane helix</keyword>
<proteinExistence type="predicted"/>